<organism evidence="2 3">
    <name type="scientific">Rubripirellula reticaptiva</name>
    <dbReference type="NCBI Taxonomy" id="2528013"/>
    <lineage>
        <taxon>Bacteria</taxon>
        <taxon>Pseudomonadati</taxon>
        <taxon>Planctomycetota</taxon>
        <taxon>Planctomycetia</taxon>
        <taxon>Pirellulales</taxon>
        <taxon>Pirellulaceae</taxon>
        <taxon>Rubripirellula</taxon>
    </lineage>
</organism>
<protein>
    <submittedName>
        <fullName evidence="2">ECF sigma factor</fullName>
    </submittedName>
</protein>
<accession>A0A5C6ENI2</accession>
<keyword evidence="3" id="KW-1185">Reference proteome</keyword>
<evidence type="ECO:0000313" key="2">
    <source>
        <dbReference type="EMBL" id="TWU49171.1"/>
    </source>
</evidence>
<name>A0A5C6ENI2_9BACT</name>
<evidence type="ECO:0000313" key="3">
    <source>
        <dbReference type="Proteomes" id="UP000317977"/>
    </source>
</evidence>
<dbReference type="AlphaFoldDB" id="A0A5C6ENI2"/>
<comment type="caution">
    <text evidence="2">The sequence shown here is derived from an EMBL/GenBank/DDBJ whole genome shotgun (WGS) entry which is preliminary data.</text>
</comment>
<gene>
    <name evidence="2" type="ORF">Poly59_37850</name>
</gene>
<dbReference type="EMBL" id="SJPX01000004">
    <property type="protein sequence ID" value="TWU49171.1"/>
    <property type="molecule type" value="Genomic_DNA"/>
</dbReference>
<evidence type="ECO:0000259" key="1">
    <source>
        <dbReference type="Pfam" id="PF07638"/>
    </source>
</evidence>
<reference evidence="2 3" key="1">
    <citation type="submission" date="2019-02" db="EMBL/GenBank/DDBJ databases">
        <title>Deep-cultivation of Planctomycetes and their phenomic and genomic characterization uncovers novel biology.</title>
        <authorList>
            <person name="Wiegand S."/>
            <person name="Jogler M."/>
            <person name="Boedeker C."/>
            <person name="Pinto D."/>
            <person name="Vollmers J."/>
            <person name="Rivas-Marin E."/>
            <person name="Kohn T."/>
            <person name="Peeters S.H."/>
            <person name="Heuer A."/>
            <person name="Rast P."/>
            <person name="Oberbeckmann S."/>
            <person name="Bunk B."/>
            <person name="Jeske O."/>
            <person name="Meyerdierks A."/>
            <person name="Storesund J.E."/>
            <person name="Kallscheuer N."/>
            <person name="Luecker S."/>
            <person name="Lage O.M."/>
            <person name="Pohl T."/>
            <person name="Merkel B.J."/>
            <person name="Hornburger P."/>
            <person name="Mueller R.-W."/>
            <person name="Bruemmer F."/>
            <person name="Labrenz M."/>
            <person name="Spormann A.M."/>
            <person name="Op Den Camp H."/>
            <person name="Overmann J."/>
            <person name="Amann R."/>
            <person name="Jetten M.S.M."/>
            <person name="Mascher T."/>
            <person name="Medema M.H."/>
            <person name="Devos D.P."/>
            <person name="Kaster A.-K."/>
            <person name="Ovreas L."/>
            <person name="Rohde M."/>
            <person name="Galperin M.Y."/>
            <person name="Jogler C."/>
        </authorList>
    </citation>
    <scope>NUCLEOTIDE SEQUENCE [LARGE SCALE GENOMIC DNA]</scope>
    <source>
        <strain evidence="2 3">Poly59</strain>
    </source>
</reference>
<dbReference type="RefSeq" id="WP_146535470.1">
    <property type="nucleotide sequence ID" value="NZ_SJPX01000004.1"/>
</dbReference>
<sequence>MTNEFQEDDDSLAMHPITEMMRSAGADSELANRLYMMLRKRLLRKTDAKRKQLGAGDSLEGDFIPYRVFLKLLEQDPESWNDRTHILNCAAQSIGWRISNHQKRKRSIKRGGQARITFLSGSDVRDPHGQDLQAKIVAEETIARLTDADPEIALILDMKYRSRLQHLEIARALGMTVDQVDYRVAKSLRWAEREISSDQ</sequence>
<dbReference type="InterPro" id="IPR053812">
    <property type="entry name" value="HTH_Sigma70_ECF-like"/>
</dbReference>
<proteinExistence type="predicted"/>
<dbReference type="Pfam" id="PF07638">
    <property type="entry name" value="Sigma70_ECF"/>
    <property type="match status" value="1"/>
</dbReference>
<dbReference type="Proteomes" id="UP000317977">
    <property type="component" value="Unassembled WGS sequence"/>
</dbReference>
<feature type="domain" description="RNA polymerase sigma-70 ECF-like HTH" evidence="1">
    <location>
        <begin position="25"/>
        <end position="195"/>
    </location>
</feature>